<protein>
    <submittedName>
        <fullName evidence="4">Sortase fam: sortase</fullName>
    </submittedName>
</protein>
<dbReference type="AlphaFoldDB" id="A0A383TFX5"/>
<dbReference type="SUPFAM" id="SSF63817">
    <property type="entry name" value="Sortase"/>
    <property type="match status" value="1"/>
</dbReference>
<dbReference type="Proteomes" id="UP000262072">
    <property type="component" value="Unassembled WGS sequence"/>
</dbReference>
<feature type="transmembrane region" description="Helical" evidence="3">
    <location>
        <begin position="255"/>
        <end position="276"/>
    </location>
</feature>
<dbReference type="Pfam" id="PF04203">
    <property type="entry name" value="Sortase"/>
    <property type="match status" value="1"/>
</dbReference>
<evidence type="ECO:0000313" key="5">
    <source>
        <dbReference type="Proteomes" id="UP000262072"/>
    </source>
</evidence>
<dbReference type="InterPro" id="IPR023365">
    <property type="entry name" value="Sortase_dom-sf"/>
</dbReference>
<dbReference type="CDD" id="cd05827">
    <property type="entry name" value="Sortase_C"/>
    <property type="match status" value="1"/>
</dbReference>
<evidence type="ECO:0000256" key="1">
    <source>
        <dbReference type="ARBA" id="ARBA00022801"/>
    </source>
</evidence>
<accession>A0A383TFX5</accession>
<reference evidence="5" key="1">
    <citation type="submission" date="2018-05" db="EMBL/GenBank/DDBJ databases">
        <authorList>
            <person name="Strepis N."/>
        </authorList>
    </citation>
    <scope>NUCLEOTIDE SEQUENCE [LARGE SCALE GENOMIC DNA]</scope>
</reference>
<sequence>MNKRPMRFRPGILIFLLGLVIFAYPAVSNYVYQRTADTVNNDFDEAVAQIDDKKIQESLNLAYAYNVFLSETTGNITLEDPYTQEEKEAGLAEYARMLEVNEQMGHVLIPKINLDVPIYAGTSEVVLQKGIGHMEGTSLPVGGESTHAVITGHRGLPTAELFTELDELEIGDKFYIEYIGGTLAYEVDQIKVVEPTDFSQITIEEGQDYLTLLTCTPYMVNSHRLLVRGHRIEYVEAIQEKEIRENRIGGTYQELFYIAVAVLVVVLSLMGLKMYLSKKEKSS</sequence>
<dbReference type="InterPro" id="IPR042002">
    <property type="entry name" value="Sortase_C"/>
</dbReference>
<evidence type="ECO:0000256" key="3">
    <source>
        <dbReference type="SAM" id="Phobius"/>
    </source>
</evidence>
<dbReference type="NCBIfam" id="NF033745">
    <property type="entry name" value="class_C_sortase"/>
    <property type="match status" value="1"/>
</dbReference>
<keyword evidence="3" id="KW-0472">Membrane</keyword>
<dbReference type="NCBIfam" id="TIGR01076">
    <property type="entry name" value="sortase_fam"/>
    <property type="match status" value="1"/>
</dbReference>
<feature type="active site" description="Proton donor/acceptor" evidence="2">
    <location>
        <position position="153"/>
    </location>
</feature>
<gene>
    <name evidence="4" type="ORF">TART1_1859</name>
</gene>
<proteinExistence type="predicted"/>
<dbReference type="EMBL" id="UNRR01000027">
    <property type="protein sequence ID" value="SYZ79035.1"/>
    <property type="molecule type" value="Genomic_DNA"/>
</dbReference>
<dbReference type="Gene3D" id="2.40.260.10">
    <property type="entry name" value="Sortase"/>
    <property type="match status" value="1"/>
</dbReference>
<evidence type="ECO:0000313" key="4">
    <source>
        <dbReference type="EMBL" id="SYZ79035.1"/>
    </source>
</evidence>
<feature type="active site" description="Acyl-thioester intermediate" evidence="2">
    <location>
        <position position="215"/>
    </location>
</feature>
<name>A0A383TFX5_9LACT</name>
<dbReference type="InterPro" id="IPR005754">
    <property type="entry name" value="Sortase"/>
</dbReference>
<evidence type="ECO:0000256" key="2">
    <source>
        <dbReference type="PIRSR" id="PIRSR605754-1"/>
    </source>
</evidence>
<keyword evidence="3" id="KW-1133">Transmembrane helix</keyword>
<dbReference type="GO" id="GO:0016787">
    <property type="term" value="F:hydrolase activity"/>
    <property type="evidence" value="ECO:0007669"/>
    <property type="project" value="UniProtKB-KW"/>
</dbReference>
<keyword evidence="1" id="KW-0378">Hydrolase</keyword>
<organism evidence="4 5">
    <name type="scientific">Trichococcus shcherbakoviae</name>
    <dbReference type="NCBI Taxonomy" id="2094020"/>
    <lineage>
        <taxon>Bacteria</taxon>
        <taxon>Bacillati</taxon>
        <taxon>Bacillota</taxon>
        <taxon>Bacilli</taxon>
        <taxon>Lactobacillales</taxon>
        <taxon>Carnobacteriaceae</taxon>
        <taxon>Trichococcus</taxon>
    </lineage>
</organism>
<keyword evidence="3" id="KW-0812">Transmembrane</keyword>